<dbReference type="EC" id="1.2.99.2" evidence="4"/>
<dbReference type="Pfam" id="PF01315">
    <property type="entry name" value="Ald_Xan_dh_C"/>
    <property type="match status" value="1"/>
</dbReference>
<evidence type="ECO:0000259" key="3">
    <source>
        <dbReference type="SMART" id="SM01008"/>
    </source>
</evidence>
<keyword evidence="2 4" id="KW-0560">Oxidoreductase</keyword>
<keyword evidence="1" id="KW-0500">Molybdenum</keyword>
<dbReference type="GO" id="GO:0005506">
    <property type="term" value="F:iron ion binding"/>
    <property type="evidence" value="ECO:0007669"/>
    <property type="project" value="InterPro"/>
</dbReference>
<gene>
    <name evidence="4" type="ORF">AVDCRST_MAG08-4588</name>
</gene>
<dbReference type="InterPro" id="IPR037165">
    <property type="entry name" value="AldOxase/xan_DH_Mopterin-bd_sf"/>
</dbReference>
<feature type="domain" description="Aldehyde oxidase/xanthine dehydrogenase a/b hammerhead" evidence="3">
    <location>
        <begin position="30"/>
        <end position="150"/>
    </location>
</feature>
<dbReference type="InterPro" id="IPR000674">
    <property type="entry name" value="Ald_Oxase/Xan_DH_a/b"/>
</dbReference>
<dbReference type="AlphaFoldDB" id="A0A6J4JYA3"/>
<sequence length="793" mass="84419">MPDTTILDPTALKFGIGQPVPRQEDPVLLQGRGRYTDDIDLPGQLYCVVVRSPYAHGVIRGIDTAPAREVPGVVGAWTGADLQAAGFGTMSCSLPLKNRDGSPIRNIQRPSLATDKVRFVGDPVAFVVAETRAAARDGAEAVFLDVDTLPAVTEASAAAEPGAPQLYDHLPGNEVLDFHYGDAAKVAEAFGRAAHVTRLSIRNNRIVVCAMEPRSAIGEYDPEGGRWTLHVGSQGVFGLKSQLAKDILKVPAEKVRVLTGNVGGSFGMKASAYPEYACLLHAARELGRPVKWTDERSGSFVSDQHGRDHEVQAELALDADGRALAVRLTSFANMGGYLATVAPLMGTGNFVKNVQSNYATPLIEVSTRCMVTNTTPVSAYRGAGRPEGNYFFERLLEQAARETGRDAIELRRLNHIKPDQFPFDTASGNTYDSGDFTALLDQTLRAADWDGFAARKAESAARGKLRGRGVGNFLECTAPPSKEQGEIRFEADGTVTVVTGTLDYGQGHWSPFAQVLHSKLGVPFHAIRLVQGDSDRLVAGGGTGGSKSLMASGSAITEAAALVIEKGRSAAAHMLEAAPTDIEFERDAEGHGRFVIAGTDRAIGIMELAERVRTANDPPPDMPDSLDVKHVFDQAPMAYPNGCHVCEVEVEPETGHVEVVRYVSVNDFGVIVNPLLVEGQAHGGIAQGIGQALYESVAYSEEGQLLSGSYQDYCLPRAGDLPDIGFLSRPSPCETNVLGAKGCGEAGCAGSLPAVMNALVDALSERGVTHIDMPATPERVWRALRDAPRAGAT</sequence>
<dbReference type="InterPro" id="IPR036856">
    <property type="entry name" value="Ald_Oxase/Xan_DH_a/b_sf"/>
</dbReference>
<evidence type="ECO:0000313" key="4">
    <source>
        <dbReference type="EMBL" id="CAA9290630.1"/>
    </source>
</evidence>
<dbReference type="Gene3D" id="3.30.365.10">
    <property type="entry name" value="Aldehyde oxidase/xanthine dehydrogenase, molybdopterin binding domain"/>
    <property type="match status" value="4"/>
</dbReference>
<dbReference type="EMBL" id="CADCTG010000371">
    <property type="protein sequence ID" value="CAA9290630.1"/>
    <property type="molecule type" value="Genomic_DNA"/>
</dbReference>
<proteinExistence type="predicted"/>
<evidence type="ECO:0000256" key="2">
    <source>
        <dbReference type="ARBA" id="ARBA00023002"/>
    </source>
</evidence>
<dbReference type="Pfam" id="PF02738">
    <property type="entry name" value="MoCoBD_1"/>
    <property type="match status" value="1"/>
</dbReference>
<dbReference type="PANTHER" id="PTHR11908:SF132">
    <property type="entry name" value="ALDEHYDE OXIDASE 1-RELATED"/>
    <property type="match status" value="1"/>
</dbReference>
<protein>
    <submittedName>
        <fullName evidence="4">Carbon monoxide dehydrogenase large chain</fullName>
        <ecNumber evidence="4">1.2.99.2</ecNumber>
    </submittedName>
</protein>
<reference evidence="4" key="1">
    <citation type="submission" date="2020-02" db="EMBL/GenBank/DDBJ databases">
        <authorList>
            <person name="Meier V. D."/>
        </authorList>
    </citation>
    <scope>NUCLEOTIDE SEQUENCE</scope>
    <source>
        <strain evidence="4">AVDCRST_MAG08</strain>
    </source>
</reference>
<dbReference type="Gene3D" id="3.90.1170.50">
    <property type="entry name" value="Aldehyde oxidase/xanthine dehydrogenase, a/b hammerhead"/>
    <property type="match status" value="1"/>
</dbReference>
<dbReference type="Pfam" id="PF20256">
    <property type="entry name" value="MoCoBD_2"/>
    <property type="match status" value="1"/>
</dbReference>
<dbReference type="SUPFAM" id="SSF56003">
    <property type="entry name" value="Molybdenum cofactor-binding domain"/>
    <property type="match status" value="1"/>
</dbReference>
<accession>A0A6J4JYA3</accession>
<dbReference type="PANTHER" id="PTHR11908">
    <property type="entry name" value="XANTHINE DEHYDROGENASE"/>
    <property type="match status" value="1"/>
</dbReference>
<dbReference type="GO" id="GO:0016491">
    <property type="term" value="F:oxidoreductase activity"/>
    <property type="evidence" value="ECO:0007669"/>
    <property type="project" value="UniProtKB-KW"/>
</dbReference>
<name>A0A6J4JYA3_9PROT</name>
<dbReference type="InterPro" id="IPR046867">
    <property type="entry name" value="AldOxase/xan_DH_MoCoBD2"/>
</dbReference>
<dbReference type="InterPro" id="IPR008274">
    <property type="entry name" value="AldOxase/xan_DH_MoCoBD1"/>
</dbReference>
<evidence type="ECO:0000256" key="1">
    <source>
        <dbReference type="ARBA" id="ARBA00022505"/>
    </source>
</evidence>
<dbReference type="SMART" id="SM01008">
    <property type="entry name" value="Ald_Xan_dh_C"/>
    <property type="match status" value="1"/>
</dbReference>
<dbReference type="InterPro" id="IPR016208">
    <property type="entry name" value="Ald_Oxase/xanthine_DH-like"/>
</dbReference>
<organism evidence="4">
    <name type="scientific">uncultured Acetobacteraceae bacterium</name>
    <dbReference type="NCBI Taxonomy" id="169975"/>
    <lineage>
        <taxon>Bacteria</taxon>
        <taxon>Pseudomonadati</taxon>
        <taxon>Pseudomonadota</taxon>
        <taxon>Alphaproteobacteria</taxon>
        <taxon>Acetobacterales</taxon>
        <taxon>Acetobacteraceae</taxon>
        <taxon>environmental samples</taxon>
    </lineage>
</organism>
<dbReference type="SUPFAM" id="SSF54665">
    <property type="entry name" value="CO dehydrogenase molybdoprotein N-domain-like"/>
    <property type="match status" value="1"/>
</dbReference>